<evidence type="ECO:0000313" key="1">
    <source>
        <dbReference type="EMBL" id="TDC14198.1"/>
    </source>
</evidence>
<name>A0A4R4NWK5_9ACTN</name>
<evidence type="ECO:0000313" key="2">
    <source>
        <dbReference type="Proteomes" id="UP000295431"/>
    </source>
</evidence>
<dbReference type="InterPro" id="IPR012347">
    <property type="entry name" value="Ferritin-like"/>
</dbReference>
<dbReference type="RefSeq" id="WP_131940148.1">
    <property type="nucleotide sequence ID" value="NZ_BAAAMX010000026.1"/>
</dbReference>
<accession>A0A4R4NWK5</accession>
<dbReference type="Pfam" id="PF05974">
    <property type="entry name" value="DUF892"/>
    <property type="match status" value="1"/>
</dbReference>
<organism evidence="1 2">
    <name type="scientific">Actinomadura bangladeshensis</name>
    <dbReference type="NCBI Taxonomy" id="453573"/>
    <lineage>
        <taxon>Bacteria</taxon>
        <taxon>Bacillati</taxon>
        <taxon>Actinomycetota</taxon>
        <taxon>Actinomycetes</taxon>
        <taxon>Streptosporangiales</taxon>
        <taxon>Thermomonosporaceae</taxon>
        <taxon>Actinomadura</taxon>
    </lineage>
</organism>
<dbReference type="Gene3D" id="1.20.1260.10">
    <property type="match status" value="1"/>
</dbReference>
<keyword evidence="2" id="KW-1185">Reference proteome</keyword>
<sequence>MRTIDRHLVGYLKDAHTLQEHVEATLSELLTTVADEPDACRPLGRFAEATRLHMREIEARLRAHHSSPSIVRDAGQLFAAVAEAGLGRSRRDAAGKHMRDAYVAAHLQIAAAEMLRRVAERAGDAETARVAKAMCDDAHAMSAELSDRWDLAVELSLRQHGVRDAPPPPGSGR</sequence>
<proteinExistence type="predicted"/>
<gene>
    <name evidence="1" type="ORF">E1284_17420</name>
</gene>
<dbReference type="SUPFAM" id="SSF47240">
    <property type="entry name" value="Ferritin-like"/>
    <property type="match status" value="1"/>
</dbReference>
<dbReference type="Proteomes" id="UP000295431">
    <property type="component" value="Unassembled WGS sequence"/>
</dbReference>
<reference evidence="1 2" key="1">
    <citation type="submission" date="2019-03" db="EMBL/GenBank/DDBJ databases">
        <title>Draft genome sequences of novel Actinobacteria.</title>
        <authorList>
            <person name="Sahin N."/>
            <person name="Ay H."/>
            <person name="Saygin H."/>
        </authorList>
    </citation>
    <scope>NUCLEOTIDE SEQUENCE [LARGE SCALE GENOMIC DNA]</scope>
    <source>
        <strain evidence="1 2">DSM 45347</strain>
    </source>
</reference>
<dbReference type="InterPro" id="IPR009078">
    <property type="entry name" value="Ferritin-like_SF"/>
</dbReference>
<comment type="caution">
    <text evidence="1">The sequence shown here is derived from an EMBL/GenBank/DDBJ whole genome shotgun (WGS) entry which is preliminary data.</text>
</comment>
<dbReference type="AlphaFoldDB" id="A0A4R4NWK5"/>
<dbReference type="EMBL" id="SMJW01000079">
    <property type="protein sequence ID" value="TDC14198.1"/>
    <property type="molecule type" value="Genomic_DNA"/>
</dbReference>
<dbReference type="InterPro" id="IPR010287">
    <property type="entry name" value="DUF892_YciF-like"/>
</dbReference>
<protein>
    <submittedName>
        <fullName evidence="1">DUF892 family protein</fullName>
    </submittedName>
</protein>
<dbReference type="OrthoDB" id="4334260at2"/>